<reference evidence="2" key="1">
    <citation type="submission" date="2018-04" db="EMBL/GenBank/DDBJ databases">
        <authorList>
            <person name="Cornet L."/>
        </authorList>
    </citation>
    <scope>NUCLEOTIDE SEQUENCE [LARGE SCALE GENOMIC DNA]</scope>
</reference>
<dbReference type="Proteomes" id="UP000249354">
    <property type="component" value="Unassembled WGS sequence"/>
</dbReference>
<dbReference type="EMBL" id="QBMC01000117">
    <property type="protein sequence ID" value="PZO13843.1"/>
    <property type="molecule type" value="Genomic_DNA"/>
</dbReference>
<dbReference type="AlphaFoldDB" id="A0A2W4TYE3"/>
<comment type="caution">
    <text evidence="1">The sequence shown here is derived from an EMBL/GenBank/DDBJ whole genome shotgun (WGS) entry which is preliminary data.</text>
</comment>
<proteinExistence type="predicted"/>
<evidence type="ECO:0000313" key="2">
    <source>
        <dbReference type="Proteomes" id="UP000249354"/>
    </source>
</evidence>
<accession>A0A2W4TYE3</accession>
<reference evidence="1 2" key="2">
    <citation type="submission" date="2018-06" db="EMBL/GenBank/DDBJ databases">
        <title>Metagenomic assembly of (sub)arctic Cyanobacteria and their associated microbiome from non-axenic cultures.</title>
        <authorList>
            <person name="Baurain D."/>
        </authorList>
    </citation>
    <scope>NUCLEOTIDE SEQUENCE [LARGE SCALE GENOMIC DNA]</scope>
    <source>
        <strain evidence="1">ULC129bin1</strain>
    </source>
</reference>
<sequence length="140" mass="15779">MPQPTPNWQPLSMLPMMTDMVSGMLDEVNTQLQSLRAAQEKPHVLDDYTVGRVLKVYGEQQDFLWVYEGQLARWQKETLSVTQRQQTEQMATQLGQLKPGLSEILEIAEDLKGKTIESILGKSDAELALEILSGQLKPPI</sequence>
<name>A0A2W4TYE3_9CYAN</name>
<evidence type="ECO:0000313" key="1">
    <source>
        <dbReference type="EMBL" id="PZO13843.1"/>
    </source>
</evidence>
<gene>
    <name evidence="1" type="ORF">DCF25_15590</name>
</gene>
<organism evidence="1 2">
    <name type="scientific">Leptolyngbya foveolarum</name>
    <dbReference type="NCBI Taxonomy" id="47253"/>
    <lineage>
        <taxon>Bacteria</taxon>
        <taxon>Bacillati</taxon>
        <taxon>Cyanobacteriota</taxon>
        <taxon>Cyanophyceae</taxon>
        <taxon>Leptolyngbyales</taxon>
        <taxon>Leptolyngbyaceae</taxon>
        <taxon>Leptolyngbya group</taxon>
        <taxon>Leptolyngbya</taxon>
    </lineage>
</organism>
<protein>
    <submittedName>
        <fullName evidence="1">Uncharacterized protein</fullName>
    </submittedName>
</protein>